<feature type="domain" description="Pyridoxamine 5'-phosphate oxidase N-terminal" evidence="2">
    <location>
        <begin position="48"/>
        <end position="139"/>
    </location>
</feature>
<dbReference type="PANTHER" id="PTHR35176">
    <property type="entry name" value="HEME OXYGENASE HI_0854-RELATED"/>
    <property type="match status" value="1"/>
</dbReference>
<dbReference type="InterPro" id="IPR024031">
    <property type="entry name" value="MSMEG_5819/OxyR"/>
</dbReference>
<evidence type="ECO:0000259" key="2">
    <source>
        <dbReference type="Pfam" id="PF01243"/>
    </source>
</evidence>
<proteinExistence type="predicted"/>
<dbReference type="Gene3D" id="2.30.110.10">
    <property type="entry name" value="Electron Transport, Fmn-binding Protein, Chain A"/>
    <property type="match status" value="1"/>
</dbReference>
<dbReference type="InterPro" id="IPR052019">
    <property type="entry name" value="F420H2_bilvrd_red/Heme_oxyg"/>
</dbReference>
<dbReference type="SUPFAM" id="SSF50475">
    <property type="entry name" value="FMN-binding split barrel"/>
    <property type="match status" value="1"/>
</dbReference>
<dbReference type="Proteomes" id="UP001223072">
    <property type="component" value="Unassembled WGS sequence"/>
</dbReference>
<evidence type="ECO:0000256" key="1">
    <source>
        <dbReference type="ARBA" id="ARBA00023002"/>
    </source>
</evidence>
<dbReference type="PANTHER" id="PTHR35176:SF6">
    <property type="entry name" value="HEME OXYGENASE HI_0854-RELATED"/>
    <property type="match status" value="1"/>
</dbReference>
<comment type="caution">
    <text evidence="3">The sequence shown here is derived from an EMBL/GenBank/DDBJ whole genome shotgun (WGS) entry which is preliminary data.</text>
</comment>
<evidence type="ECO:0000313" key="3">
    <source>
        <dbReference type="EMBL" id="MDQ0937306.1"/>
    </source>
</evidence>
<dbReference type="NCBIfam" id="TIGR04023">
    <property type="entry name" value="PPOX_MSMEG_5819"/>
    <property type="match status" value="1"/>
</dbReference>
<protein>
    <submittedName>
        <fullName evidence="3">Pyridoxamine 5'-phosphate oxidase family protein</fullName>
    </submittedName>
</protein>
<dbReference type="Pfam" id="PF01243">
    <property type="entry name" value="PNPOx_N"/>
    <property type="match status" value="1"/>
</dbReference>
<dbReference type="EMBL" id="JAUSZS010000008">
    <property type="protein sequence ID" value="MDQ0937306.1"/>
    <property type="molecule type" value="Genomic_DNA"/>
</dbReference>
<sequence length="164" mass="17970">MDSRAVGRANAVVTPMAACTYVRTYTRVFAAPGPAAVLGCRMTEFSAAERAYLGTQRLGRLATVDPHGQPQANPVGFFPQDDGTILIGGLSMGTTKKWRNLEKNPKVALVVDDVVSVRPWRVRGVDIRGEAELLTGPHELGPHFSEEVIRVHPRRIHSWGLEED</sequence>
<name>A0ABU0RZB7_9ACTN</name>
<dbReference type="InterPro" id="IPR012349">
    <property type="entry name" value="Split_barrel_FMN-bd"/>
</dbReference>
<accession>A0ABU0RZB7</accession>
<keyword evidence="4" id="KW-1185">Reference proteome</keyword>
<dbReference type="InterPro" id="IPR011576">
    <property type="entry name" value="Pyridox_Oxase_N"/>
</dbReference>
<keyword evidence="1" id="KW-0560">Oxidoreductase</keyword>
<reference evidence="3 4" key="1">
    <citation type="submission" date="2023-07" db="EMBL/GenBank/DDBJ databases">
        <title>Comparative genomics of wheat-associated soil bacteria to identify genetic determinants of phenazine resistance.</title>
        <authorList>
            <person name="Mouncey N."/>
        </authorList>
    </citation>
    <scope>NUCLEOTIDE SEQUENCE [LARGE SCALE GENOMIC DNA]</scope>
    <source>
        <strain evidence="3 4">W2I16</strain>
    </source>
</reference>
<evidence type="ECO:0000313" key="4">
    <source>
        <dbReference type="Proteomes" id="UP001223072"/>
    </source>
</evidence>
<organism evidence="3 4">
    <name type="scientific">Streptomyces turgidiscabies</name>
    <dbReference type="NCBI Taxonomy" id="85558"/>
    <lineage>
        <taxon>Bacteria</taxon>
        <taxon>Bacillati</taxon>
        <taxon>Actinomycetota</taxon>
        <taxon>Actinomycetes</taxon>
        <taxon>Kitasatosporales</taxon>
        <taxon>Streptomycetaceae</taxon>
        <taxon>Streptomyces</taxon>
    </lineage>
</organism>
<gene>
    <name evidence="3" type="ORF">QFZ49_007281</name>
</gene>